<feature type="domain" description="DNA2/NAM7 helicase helicase" evidence="1">
    <location>
        <begin position="274"/>
        <end position="537"/>
    </location>
</feature>
<dbReference type="InterPro" id="IPR045055">
    <property type="entry name" value="DNA2/NAM7-like"/>
</dbReference>
<dbReference type="AlphaFoldDB" id="A0A8H4UG46"/>
<dbReference type="InterPro" id="IPR041677">
    <property type="entry name" value="DNA2/NAM7_AAA_11"/>
</dbReference>
<dbReference type="Gene3D" id="3.40.50.300">
    <property type="entry name" value="P-loop containing nucleotide triphosphate hydrolases"/>
    <property type="match status" value="2"/>
</dbReference>
<dbReference type="SUPFAM" id="SSF52540">
    <property type="entry name" value="P-loop containing nucleoside triphosphate hydrolases"/>
    <property type="match status" value="1"/>
</dbReference>
<protein>
    <submittedName>
        <fullName evidence="3">Uncharacterized protein</fullName>
    </submittedName>
</protein>
<dbReference type="InterPro" id="IPR041679">
    <property type="entry name" value="DNA2/NAM7-like_C"/>
</dbReference>
<dbReference type="OrthoDB" id="6513042at2759"/>
<dbReference type="PANTHER" id="PTHR10887:SF495">
    <property type="entry name" value="HELICASE SENATAXIN ISOFORM X1-RELATED"/>
    <property type="match status" value="1"/>
</dbReference>
<evidence type="ECO:0000259" key="1">
    <source>
        <dbReference type="Pfam" id="PF13086"/>
    </source>
</evidence>
<dbReference type="Proteomes" id="UP000635477">
    <property type="component" value="Unassembled WGS sequence"/>
</dbReference>
<sequence length="796" mass="90922">MSAMVAPVRPAFEMSIPPLHTFLVPGEYVQRHQEGTLIEMQNEEEVLKRFNDKKTLFSSWPIAPIPETTTSFTKSWLLLVRIPNMTDDIVFPGLTDRFTIDMEKRFDTPQGKISLVNLHATRIANPYEDVESLPVQAVARYAAFKVDVPRSFKADDGVNVERDFMASMQTAYSLDDFQSLTVDDSTQQDIRIIWDTSSNTFEAELAALRRFTEESRLEERQVSAKSKAAFEMIQNFGNAQKTLYDLHDFFPHLKDPANPKHRVPKEIVDRFNSFNENHRHAFDGLTKIPNGLYFVNGCPGAGKTEWNMIVSALIQSKRRPGSKKRHSPILFVVDLNKTVDDAADRYFTLCKAAGLKLRIIRMHGWPYEMRNSEKLNTSASGQDESNSGTELDFTRKFLTTAAITKHAKVDRNPNKAPTLDEVAWEYYEKHRDDCFIPLKKVLTSMDAGEVLSTADWKALRSQVSMLYRAVLAQTDFIATTPVAAYGSFSKLFKPDVVFVDEAPHARELTTLIPIAFFEPVAWILTGDVKQTRPFVKSGDRRDAEKKGLKFNPHAEQLRTSLMARADMVGAINSKLLVNKRAHGNLHRLPSYLFYQGEMTSGYEESKRYPTSVRYLKGYLEKMGHGWSLQENRIVVALNKSREEVQRTSYWNPAHHKWVMERVGELLQDPSFRSVTDARLPGTIMVEAPYSSAVRQYVAEAKQWPTEWQERVEIVTVDKAQGNQADVVFLDMVRTTRAGFMNEPQRLNVAITRARQAEIILMHAGGTWRMNRGRLVRAEYTSKIWDDAFSNGRLYVM</sequence>
<dbReference type="Pfam" id="PF13086">
    <property type="entry name" value="AAA_11"/>
    <property type="match status" value="1"/>
</dbReference>
<keyword evidence="4" id="KW-1185">Reference proteome</keyword>
<dbReference type="InterPro" id="IPR027417">
    <property type="entry name" value="P-loop_NTPase"/>
</dbReference>
<dbReference type="GO" id="GO:0004386">
    <property type="term" value="F:helicase activity"/>
    <property type="evidence" value="ECO:0007669"/>
    <property type="project" value="InterPro"/>
</dbReference>
<proteinExistence type="predicted"/>
<evidence type="ECO:0000313" key="3">
    <source>
        <dbReference type="EMBL" id="KAF4975962.1"/>
    </source>
</evidence>
<dbReference type="PANTHER" id="PTHR10887">
    <property type="entry name" value="DNA2/NAM7 HELICASE FAMILY"/>
    <property type="match status" value="1"/>
</dbReference>
<evidence type="ECO:0000313" key="4">
    <source>
        <dbReference type="Proteomes" id="UP000635477"/>
    </source>
</evidence>
<dbReference type="EMBL" id="JABEYC010000585">
    <property type="protein sequence ID" value="KAF4975962.1"/>
    <property type="molecule type" value="Genomic_DNA"/>
</dbReference>
<reference evidence="3" key="2">
    <citation type="submission" date="2020-05" db="EMBL/GenBank/DDBJ databases">
        <authorList>
            <person name="Kim H.-S."/>
            <person name="Proctor R.H."/>
            <person name="Brown D.W."/>
        </authorList>
    </citation>
    <scope>NUCLEOTIDE SEQUENCE</scope>
    <source>
        <strain evidence="3">NRRL 22465</strain>
    </source>
</reference>
<evidence type="ECO:0000259" key="2">
    <source>
        <dbReference type="Pfam" id="PF13087"/>
    </source>
</evidence>
<feature type="domain" description="DNA2/NAM7 helicase-like C-terminal" evidence="2">
    <location>
        <begin position="558"/>
        <end position="761"/>
    </location>
</feature>
<name>A0A8H4UG46_9HYPO</name>
<reference evidence="3" key="1">
    <citation type="journal article" date="2020" name="BMC Genomics">
        <title>Correction to: Identification and distribution of gene clusters required for synthesis of sphingolipid metabolism inhibitors in diverse species of the filamentous fungus Fusarium.</title>
        <authorList>
            <person name="Kim H.S."/>
            <person name="Lohmar J.M."/>
            <person name="Busman M."/>
            <person name="Brown D.W."/>
            <person name="Naumann T.A."/>
            <person name="Divon H.H."/>
            <person name="Lysoe E."/>
            <person name="Uhlig S."/>
            <person name="Proctor R.H."/>
        </authorList>
    </citation>
    <scope>NUCLEOTIDE SEQUENCE</scope>
    <source>
        <strain evidence="3">NRRL 22465</strain>
    </source>
</reference>
<accession>A0A8H4UG46</accession>
<dbReference type="Pfam" id="PF13087">
    <property type="entry name" value="AAA_12"/>
    <property type="match status" value="1"/>
</dbReference>
<comment type="caution">
    <text evidence="3">The sequence shown here is derived from an EMBL/GenBank/DDBJ whole genome shotgun (WGS) entry which is preliminary data.</text>
</comment>
<gene>
    <name evidence="3" type="ORF">FZEAL_7314</name>
</gene>
<organism evidence="3 4">
    <name type="scientific">Fusarium zealandicum</name>
    <dbReference type="NCBI Taxonomy" id="1053134"/>
    <lineage>
        <taxon>Eukaryota</taxon>
        <taxon>Fungi</taxon>
        <taxon>Dikarya</taxon>
        <taxon>Ascomycota</taxon>
        <taxon>Pezizomycotina</taxon>
        <taxon>Sordariomycetes</taxon>
        <taxon>Hypocreomycetidae</taxon>
        <taxon>Hypocreales</taxon>
        <taxon>Nectriaceae</taxon>
        <taxon>Fusarium</taxon>
        <taxon>Fusarium staphyleae species complex</taxon>
    </lineage>
</organism>